<dbReference type="AlphaFoldDB" id="A0A8J3VYD6"/>
<comment type="caution">
    <text evidence="1">The sequence shown here is derived from an EMBL/GenBank/DDBJ whole genome shotgun (WGS) entry which is preliminary data.</text>
</comment>
<evidence type="ECO:0000313" key="1">
    <source>
        <dbReference type="EMBL" id="GIH68885.1"/>
    </source>
</evidence>
<reference evidence="1" key="1">
    <citation type="submission" date="2021-01" db="EMBL/GenBank/DDBJ databases">
        <title>Whole genome shotgun sequence of Sphaerimonospora thailandensis NBRC 107569.</title>
        <authorList>
            <person name="Komaki H."/>
            <person name="Tamura T."/>
        </authorList>
    </citation>
    <scope>NUCLEOTIDE SEQUENCE</scope>
    <source>
        <strain evidence="1">NBRC 107569</strain>
    </source>
</reference>
<evidence type="ECO:0000313" key="2">
    <source>
        <dbReference type="Proteomes" id="UP000610966"/>
    </source>
</evidence>
<dbReference type="RefSeq" id="WP_204012334.1">
    <property type="nucleotide sequence ID" value="NZ_BOOG01000011.1"/>
</dbReference>
<accession>A0A8J3VYD6</accession>
<gene>
    <name evidence="1" type="ORF">Mth01_11380</name>
</gene>
<organism evidence="1 2">
    <name type="scientific">Sphaerimonospora thailandensis</name>
    <dbReference type="NCBI Taxonomy" id="795644"/>
    <lineage>
        <taxon>Bacteria</taxon>
        <taxon>Bacillati</taxon>
        <taxon>Actinomycetota</taxon>
        <taxon>Actinomycetes</taxon>
        <taxon>Streptosporangiales</taxon>
        <taxon>Streptosporangiaceae</taxon>
        <taxon>Sphaerimonospora</taxon>
    </lineage>
</organism>
<dbReference type="EMBL" id="BOOG01000011">
    <property type="protein sequence ID" value="GIH68885.1"/>
    <property type="molecule type" value="Genomic_DNA"/>
</dbReference>
<dbReference type="Proteomes" id="UP000610966">
    <property type="component" value="Unassembled WGS sequence"/>
</dbReference>
<protein>
    <submittedName>
        <fullName evidence="1">Uncharacterized protein</fullName>
    </submittedName>
</protein>
<keyword evidence="2" id="KW-1185">Reference proteome</keyword>
<name>A0A8J3VYD6_9ACTN</name>
<proteinExistence type="predicted"/>
<sequence length="53" mass="5809">MTIRLDDIDGVAELPEDALDDIVGGRDMQWVACAWTASAHQGQTVDKRDIVIP</sequence>